<protein>
    <submittedName>
        <fullName evidence="2 4">Uncharacterized protein</fullName>
    </submittedName>
</protein>
<evidence type="ECO:0000313" key="2">
    <source>
        <dbReference type="EMBL" id="CEF66614.1"/>
    </source>
</evidence>
<keyword evidence="1" id="KW-0472">Membrane</keyword>
<sequence length="304" mass="35307">MLSTIYFQVPIFLITFPVSIIALSKIKECTLIHYHVKIIFINLIIYQLLGAISITSLAFYLNNIAQHEITTFYIINYGIIVFSCVGTAIYCSFLMMERQLSIYFGAKYQSKTFTSIFLTISLAILIGVTYDVYRDLDSLYLAYIEHASLDFSLIFFIFYLLTQYKSLKKQNKDFHNHAKFNLSERHHTVNNTKIAKKLIPFTIVLLIFCYLNEIFVVLMLINSDNYESFTILSLIWSTILSSRCLSIPIAIIYITNKNDISIIGYILYQCGYKKKGKNNNVNVKNQSITNTYFIKLRSQWNLPQ</sequence>
<dbReference type="RefSeq" id="XP_024505814.1">
    <property type="nucleotide sequence ID" value="XM_024652215.1"/>
</dbReference>
<feature type="transmembrane region" description="Helical" evidence="1">
    <location>
        <begin position="38"/>
        <end position="61"/>
    </location>
</feature>
<name>A0A090MY59_STRRB</name>
<gene>
    <name evidence="2 4 5" type="ORF">SRAE_2000128200</name>
</gene>
<keyword evidence="1" id="KW-0812">Transmembrane</keyword>
<dbReference type="GeneID" id="36378979"/>
<evidence type="ECO:0000313" key="3">
    <source>
        <dbReference type="Proteomes" id="UP000035682"/>
    </source>
</evidence>
<feature type="transmembrane region" description="Helical" evidence="1">
    <location>
        <begin position="139"/>
        <end position="162"/>
    </location>
</feature>
<evidence type="ECO:0000256" key="1">
    <source>
        <dbReference type="SAM" id="Phobius"/>
    </source>
</evidence>
<dbReference type="WormBase" id="SRAE_2000128200">
    <property type="protein sequence ID" value="SRP03317"/>
    <property type="gene ID" value="WBGene00261485"/>
</dbReference>
<keyword evidence="3" id="KW-1185">Reference proteome</keyword>
<organism evidence="2">
    <name type="scientific">Strongyloides ratti</name>
    <name type="common">Parasitic roundworm</name>
    <dbReference type="NCBI Taxonomy" id="34506"/>
    <lineage>
        <taxon>Eukaryota</taxon>
        <taxon>Metazoa</taxon>
        <taxon>Ecdysozoa</taxon>
        <taxon>Nematoda</taxon>
        <taxon>Chromadorea</taxon>
        <taxon>Rhabditida</taxon>
        <taxon>Tylenchina</taxon>
        <taxon>Panagrolaimomorpha</taxon>
        <taxon>Strongyloidoidea</taxon>
        <taxon>Strongyloididae</taxon>
        <taxon>Strongyloides</taxon>
    </lineage>
</organism>
<reference evidence="2 3" key="1">
    <citation type="submission" date="2014-09" db="EMBL/GenBank/DDBJ databases">
        <authorList>
            <person name="Martin A.A."/>
        </authorList>
    </citation>
    <scope>NUCLEOTIDE SEQUENCE</scope>
    <source>
        <strain evidence="3">ED321</strain>
        <strain evidence="2">ED321 Heterogonic</strain>
    </source>
</reference>
<feature type="transmembrane region" description="Helical" evidence="1">
    <location>
        <begin position="73"/>
        <end position="93"/>
    </location>
</feature>
<accession>A0A090MY59</accession>
<dbReference type="WBParaSite" id="SRAE_2000128200.1">
    <property type="protein sequence ID" value="SRAE_2000128200.1"/>
    <property type="gene ID" value="WBGene00261485"/>
</dbReference>
<dbReference type="EMBL" id="LN609529">
    <property type="protein sequence ID" value="CEF66614.1"/>
    <property type="molecule type" value="Genomic_DNA"/>
</dbReference>
<feature type="transmembrane region" description="Helical" evidence="1">
    <location>
        <begin position="113"/>
        <end position="133"/>
    </location>
</feature>
<keyword evidence="1" id="KW-1133">Transmembrane helix</keyword>
<dbReference type="Proteomes" id="UP000035682">
    <property type="component" value="Unplaced"/>
</dbReference>
<dbReference type="CTD" id="36378979"/>
<feature type="transmembrane region" description="Helical" evidence="1">
    <location>
        <begin position="198"/>
        <end position="221"/>
    </location>
</feature>
<reference evidence="4" key="2">
    <citation type="submission" date="2020-12" db="UniProtKB">
        <authorList>
            <consortium name="WormBaseParasite"/>
        </authorList>
    </citation>
    <scope>IDENTIFICATION</scope>
</reference>
<dbReference type="AlphaFoldDB" id="A0A090MY59"/>
<evidence type="ECO:0000313" key="4">
    <source>
        <dbReference type="WBParaSite" id="SRAE_2000128200.1"/>
    </source>
</evidence>
<feature type="transmembrane region" description="Helical" evidence="1">
    <location>
        <begin position="6"/>
        <end position="26"/>
    </location>
</feature>
<evidence type="ECO:0000313" key="5">
    <source>
        <dbReference type="WormBase" id="SRAE_2000128200"/>
    </source>
</evidence>
<feature type="transmembrane region" description="Helical" evidence="1">
    <location>
        <begin position="233"/>
        <end position="254"/>
    </location>
</feature>
<proteinExistence type="predicted"/>